<reference evidence="5" key="2">
    <citation type="submission" date="2013-07" db="EMBL/GenBank/DDBJ databases">
        <authorList>
            <consortium name="The Broad Institute Genome Sequencing Platform"/>
            <person name="Cuomo C."/>
            <person name="Litvintseva A."/>
            <person name="Chen Y."/>
            <person name="Heitman J."/>
            <person name="Sun S."/>
            <person name="Springer D."/>
            <person name="Dromer F."/>
            <person name="Young S.K."/>
            <person name="Zeng Q."/>
            <person name="Gargeya S."/>
            <person name="Fitzgerald M."/>
            <person name="Abouelleil A."/>
            <person name="Alvarado L."/>
            <person name="Berlin A.M."/>
            <person name="Chapman S.B."/>
            <person name="Dewar J."/>
            <person name="Goldberg J."/>
            <person name="Griggs A."/>
            <person name="Gujja S."/>
            <person name="Hansen M."/>
            <person name="Howarth C."/>
            <person name="Imamovic A."/>
            <person name="Larimer J."/>
            <person name="McCowan C."/>
            <person name="Murphy C."/>
            <person name="Pearson M."/>
            <person name="Priest M."/>
            <person name="Roberts A."/>
            <person name="Saif S."/>
            <person name="Shea T."/>
            <person name="Sykes S."/>
            <person name="Wortman J."/>
            <person name="Nusbaum C."/>
            <person name="Birren B."/>
        </authorList>
    </citation>
    <scope>NUCLEOTIDE SEQUENCE</scope>
    <source>
        <strain evidence="5">CBS 10737</strain>
    </source>
</reference>
<dbReference type="OrthoDB" id="1933717at2759"/>
<reference evidence="5" key="4">
    <citation type="submission" date="2024-02" db="EMBL/GenBank/DDBJ databases">
        <title>Comparative genomics of Cryptococcus and Kwoniella reveals pathogenesis evolution and contrasting modes of karyotype evolution via chromosome fusion or intercentromeric recombination.</title>
        <authorList>
            <person name="Coelho M.A."/>
            <person name="David-Palma M."/>
            <person name="Shea T."/>
            <person name="Bowers K."/>
            <person name="McGinley-Smith S."/>
            <person name="Mohammad A.W."/>
            <person name="Gnirke A."/>
            <person name="Yurkov A.M."/>
            <person name="Nowrousian M."/>
            <person name="Sun S."/>
            <person name="Cuomo C.A."/>
            <person name="Heitman J."/>
        </authorList>
    </citation>
    <scope>NUCLEOTIDE SEQUENCE</scope>
    <source>
        <strain evidence="5">CBS 10737</strain>
    </source>
</reference>
<dbReference type="Gene3D" id="3.40.50.720">
    <property type="entry name" value="NAD(P)-binding Rossmann-like Domain"/>
    <property type="match status" value="1"/>
</dbReference>
<proteinExistence type="inferred from homology"/>
<accession>A0A1B9I016</accession>
<keyword evidence="2" id="KW-0521">NADP</keyword>
<organism evidence="4">
    <name type="scientific">Kwoniella pini CBS 10737</name>
    <dbReference type="NCBI Taxonomy" id="1296096"/>
    <lineage>
        <taxon>Eukaryota</taxon>
        <taxon>Fungi</taxon>
        <taxon>Dikarya</taxon>
        <taxon>Basidiomycota</taxon>
        <taxon>Agaricomycotina</taxon>
        <taxon>Tremellomycetes</taxon>
        <taxon>Tremellales</taxon>
        <taxon>Cryptococcaceae</taxon>
        <taxon>Kwoniella</taxon>
    </lineage>
</organism>
<dbReference type="PANTHER" id="PTHR43490:SF99">
    <property type="entry name" value="SHORT-CHAIN DEHYDROGENASE_REDUCTASE"/>
    <property type="match status" value="1"/>
</dbReference>
<keyword evidence="3" id="KW-0560">Oxidoreductase</keyword>
<evidence type="ECO:0000313" key="4">
    <source>
        <dbReference type="EMBL" id="OCF48887.1"/>
    </source>
</evidence>
<evidence type="ECO:0000313" key="6">
    <source>
        <dbReference type="Proteomes" id="UP000094020"/>
    </source>
</evidence>
<reference evidence="4" key="3">
    <citation type="submission" date="2016-07" db="EMBL/GenBank/DDBJ databases">
        <title>Evolution of pathogenesis and genome organization in the Tremellales.</title>
        <authorList>
            <person name="Cuomo C."/>
            <person name="Litvintseva A."/>
            <person name="Heitman J."/>
            <person name="Chen Y."/>
            <person name="Sun S."/>
            <person name="Springer D."/>
            <person name="Dromer F."/>
            <person name="Young S."/>
            <person name="Zeng Q."/>
            <person name="Chapman S."/>
            <person name="Gujja S."/>
            <person name="Saif S."/>
            <person name="Birren B."/>
        </authorList>
    </citation>
    <scope>NUCLEOTIDE SEQUENCE</scope>
    <source>
        <strain evidence="4">CBS 10737</strain>
    </source>
</reference>
<dbReference type="InterPro" id="IPR036291">
    <property type="entry name" value="NAD(P)-bd_dom_sf"/>
</dbReference>
<keyword evidence="6" id="KW-1185">Reference proteome</keyword>
<reference evidence="4" key="1">
    <citation type="submission" date="2013-07" db="EMBL/GenBank/DDBJ databases">
        <title>The Genome Sequence of Cryptococcus pinus CBS10737.</title>
        <authorList>
            <consortium name="The Broad Institute Genome Sequencing Platform"/>
            <person name="Cuomo C."/>
            <person name="Litvintseva A."/>
            <person name="Chen Y."/>
            <person name="Heitman J."/>
            <person name="Sun S."/>
            <person name="Springer D."/>
            <person name="Dromer F."/>
            <person name="Young S.K."/>
            <person name="Zeng Q."/>
            <person name="Gargeya S."/>
            <person name="Fitzgerald M."/>
            <person name="Abouelleil A."/>
            <person name="Alvarado L."/>
            <person name="Berlin A.M."/>
            <person name="Chapman S.B."/>
            <person name="Dewar J."/>
            <person name="Goldberg J."/>
            <person name="Griggs A."/>
            <person name="Gujja S."/>
            <person name="Hansen M."/>
            <person name="Howarth C."/>
            <person name="Imamovic A."/>
            <person name="Larimer J."/>
            <person name="McCowan C."/>
            <person name="Murphy C."/>
            <person name="Pearson M."/>
            <person name="Priest M."/>
            <person name="Roberts A."/>
            <person name="Saif S."/>
            <person name="Shea T."/>
            <person name="Sykes S."/>
            <person name="Wortman J."/>
            <person name="Nusbaum C."/>
            <person name="Birren B."/>
        </authorList>
    </citation>
    <scope>NUCLEOTIDE SEQUENCE [LARGE SCALE GENOMIC DNA]</scope>
    <source>
        <strain evidence="4">CBS 10737</strain>
    </source>
</reference>
<evidence type="ECO:0000256" key="1">
    <source>
        <dbReference type="ARBA" id="ARBA00006484"/>
    </source>
</evidence>
<evidence type="ECO:0008006" key="7">
    <source>
        <dbReference type="Google" id="ProtNLM"/>
    </source>
</evidence>
<protein>
    <recommendedName>
        <fullName evidence="7">Short-chain dehydrogenase/reductase SDR</fullName>
    </recommendedName>
</protein>
<dbReference type="GeneID" id="30172943"/>
<dbReference type="SUPFAM" id="SSF51735">
    <property type="entry name" value="NAD(P)-binding Rossmann-fold domains"/>
    <property type="match status" value="1"/>
</dbReference>
<name>A0A1B9I016_9TREE</name>
<dbReference type="Proteomes" id="UP000094020">
    <property type="component" value="Chromosome 8"/>
</dbReference>
<evidence type="ECO:0000256" key="2">
    <source>
        <dbReference type="ARBA" id="ARBA00022857"/>
    </source>
</evidence>
<gene>
    <name evidence="4" type="ORF">I206_04574</name>
    <name evidence="5" type="ORF">I206_105754</name>
</gene>
<dbReference type="AlphaFoldDB" id="A0A1B9I016"/>
<dbReference type="EMBL" id="CP144526">
    <property type="protein sequence ID" value="WWC71795.1"/>
    <property type="molecule type" value="Genomic_DNA"/>
</dbReference>
<dbReference type="GO" id="GO:0016020">
    <property type="term" value="C:membrane"/>
    <property type="evidence" value="ECO:0007669"/>
    <property type="project" value="TreeGrafter"/>
</dbReference>
<dbReference type="RefSeq" id="XP_019010106.1">
    <property type="nucleotide sequence ID" value="XM_019156304.1"/>
</dbReference>
<comment type="similarity">
    <text evidence="1">Belongs to the short-chain dehydrogenases/reductases (SDR) family.</text>
</comment>
<evidence type="ECO:0000256" key="3">
    <source>
        <dbReference type="ARBA" id="ARBA00023002"/>
    </source>
</evidence>
<dbReference type="EMBL" id="KI894012">
    <property type="protein sequence ID" value="OCF48887.1"/>
    <property type="molecule type" value="Genomic_DNA"/>
</dbReference>
<dbReference type="PRINTS" id="PR00081">
    <property type="entry name" value="GDHRDH"/>
</dbReference>
<dbReference type="GO" id="GO:0016491">
    <property type="term" value="F:oxidoreductase activity"/>
    <property type="evidence" value="ECO:0007669"/>
    <property type="project" value="UniProtKB-KW"/>
</dbReference>
<dbReference type="Pfam" id="PF00106">
    <property type="entry name" value="adh_short"/>
    <property type="match status" value="1"/>
</dbReference>
<evidence type="ECO:0000313" key="5">
    <source>
        <dbReference type="EMBL" id="WWC71795.1"/>
    </source>
</evidence>
<sequence length="250" mass="27038">MSSSTDNLVILITGGNTGIGFATTQAILTSPSEPCTIIITSRSLNRSAKASETLQADRNFALAFSNGSKVIPKELDIDSDESIKKLHEEVEKEFGKVDVLINNAGVNLDFEVAKGKLTVRQGFINAFSTNVVNTHLFTDAFADLLLQSKTRRLIFLSSGIASLGDHSNPHVPVNKSPPAGWPKEPIFDTRTYRTNPGFLATGLGGLDKAVLLEKGAQEPIIGGRFIKKVIDGERDADIEKFISQDGIIPW</sequence>
<dbReference type="PANTHER" id="PTHR43490">
    <property type="entry name" value="(+)-NEOMENTHOL DEHYDROGENASE"/>
    <property type="match status" value="1"/>
</dbReference>
<dbReference type="InterPro" id="IPR002347">
    <property type="entry name" value="SDR_fam"/>
</dbReference>
<dbReference type="KEGG" id="kpin:30172943"/>